<dbReference type="SUPFAM" id="SSF52540">
    <property type="entry name" value="P-loop containing nucleoside triphosphate hydrolases"/>
    <property type="match status" value="1"/>
</dbReference>
<accession>A0A553HJY8</accession>
<dbReference type="InterPro" id="IPR027417">
    <property type="entry name" value="P-loop_NTPase"/>
</dbReference>
<dbReference type="Proteomes" id="UP000319160">
    <property type="component" value="Unassembled WGS sequence"/>
</dbReference>
<dbReference type="EMBL" id="VFLP01000093">
    <property type="protein sequence ID" value="TRX88265.1"/>
    <property type="molecule type" value="Genomic_DNA"/>
</dbReference>
<dbReference type="PANTHER" id="PTHR10039:SF5">
    <property type="entry name" value="NACHT DOMAIN-CONTAINING PROTEIN"/>
    <property type="match status" value="1"/>
</dbReference>
<evidence type="ECO:0000256" key="2">
    <source>
        <dbReference type="SAM" id="MobiDB-lite"/>
    </source>
</evidence>
<keyword evidence="5" id="KW-1185">Reference proteome</keyword>
<organism evidence="4 5">
    <name type="scientific">Xylaria flabelliformis</name>
    <dbReference type="NCBI Taxonomy" id="2512241"/>
    <lineage>
        <taxon>Eukaryota</taxon>
        <taxon>Fungi</taxon>
        <taxon>Dikarya</taxon>
        <taxon>Ascomycota</taxon>
        <taxon>Pezizomycotina</taxon>
        <taxon>Sordariomycetes</taxon>
        <taxon>Xylariomycetidae</taxon>
        <taxon>Xylariales</taxon>
        <taxon>Xylariaceae</taxon>
        <taxon>Xylaria</taxon>
    </lineage>
</organism>
<keyword evidence="1" id="KW-0677">Repeat</keyword>
<evidence type="ECO:0000313" key="5">
    <source>
        <dbReference type="Proteomes" id="UP000319160"/>
    </source>
</evidence>
<dbReference type="AlphaFoldDB" id="A0A553HJY8"/>
<dbReference type="STRING" id="2512241.A0A553HJY8"/>
<gene>
    <name evidence="4" type="ORF">FHL15_010832</name>
</gene>
<protein>
    <recommendedName>
        <fullName evidence="3">Nephrocystin 3-like N-terminal domain-containing protein</fullName>
    </recommendedName>
</protein>
<feature type="domain" description="Nephrocystin 3-like N-terminal" evidence="3">
    <location>
        <begin position="143"/>
        <end position="314"/>
    </location>
</feature>
<dbReference type="Gene3D" id="3.40.50.300">
    <property type="entry name" value="P-loop containing nucleotide triphosphate hydrolases"/>
    <property type="match status" value="1"/>
</dbReference>
<evidence type="ECO:0000259" key="3">
    <source>
        <dbReference type="Pfam" id="PF24883"/>
    </source>
</evidence>
<dbReference type="Pfam" id="PF24883">
    <property type="entry name" value="NPHP3_N"/>
    <property type="match status" value="1"/>
</dbReference>
<dbReference type="InterPro" id="IPR056884">
    <property type="entry name" value="NPHP3-like_N"/>
</dbReference>
<feature type="region of interest" description="Disordered" evidence="2">
    <location>
        <begin position="1"/>
        <end position="22"/>
    </location>
</feature>
<dbReference type="OrthoDB" id="443402at2759"/>
<dbReference type="PANTHER" id="PTHR10039">
    <property type="entry name" value="AMELOGENIN"/>
    <property type="match status" value="1"/>
</dbReference>
<proteinExistence type="predicted"/>
<sequence>MDLRSRVSEVREESKSRGDDLDQLSRRQVDMINTLTRIDDATRNLNQTLIMFYLQQREIVETIWSSSWSLEQPIQVSDGDDVKFPMDDSNINNDAACSKAILPSLFLEDLRYREGAIPEAYESTFKWLFESPRSDVHGQPLWSDFQTWLRSSNSDVYWITGKPGSGKSTVMKFVIGHSMLQELLAQWSGPKPFLLARFYFWNAGTPIQRTQEGLLRTLLYQCLRQRPLLIQKVCPRRWVLFKVFGSEVKTAAPPWTLDELLESFSAFDLFVGQQFNLALFIDGLDEFDGDHRNLIEFVRLFHSRTGRKVCVSSRPWNVFQDAFMASPSLRLENLTGDDIRLYVQCNLNPSPAFQEYKDALPEQSKGLVETIITKAQGVFLWVSVVVLHIREGLSEGDRWEELYDMVNLLPDDLSQLYQRIWSTIKLDYIGQSHLFQIHGAYIDSLDVITLWLADHPDTLQIDVKTIPEQQDLITQTMRRRLSSRTRGPLEISPQGYVGYLHRSVRDWIEHIWGDIVAKSDPAFDPSLCILNAQTVWMLGGICKADKCISQVLTTEYDWKEVLKCLYDAANVRHIASNIHILVATLDRLNDKIQTFSHTSENEAIIPLSCNKVTSRHGVTLPANSFVGLAAQFGILKYVRHKLMVDPQLLRGRHRPPEVSILANAILSPRYFAHYYYARNSDVRITKLPPNLYRYYHLHNNSYVRYLLIKLLLDCGVAKSSAVVPGDTIKSLYDEASWVQVQMPPIIMPNVEELDYWQTVAKLLKEHGLSRVGYFELKVKPLLLKLFH</sequence>
<evidence type="ECO:0000256" key="1">
    <source>
        <dbReference type="ARBA" id="ARBA00022737"/>
    </source>
</evidence>
<reference evidence="5" key="1">
    <citation type="submission" date="2019-06" db="EMBL/GenBank/DDBJ databases">
        <title>Draft genome sequence of the griseofulvin-producing fungus Xylaria cubensis strain G536.</title>
        <authorList>
            <person name="Mead M.E."/>
            <person name="Raja H.A."/>
            <person name="Steenwyk J.L."/>
            <person name="Knowles S.L."/>
            <person name="Oberlies N.H."/>
            <person name="Rokas A."/>
        </authorList>
    </citation>
    <scope>NUCLEOTIDE SEQUENCE [LARGE SCALE GENOMIC DNA]</scope>
    <source>
        <strain evidence="5">G536</strain>
    </source>
</reference>
<evidence type="ECO:0000313" key="4">
    <source>
        <dbReference type="EMBL" id="TRX88265.1"/>
    </source>
</evidence>
<name>A0A553HJY8_9PEZI</name>
<comment type="caution">
    <text evidence="4">The sequence shown here is derived from an EMBL/GenBank/DDBJ whole genome shotgun (WGS) entry which is preliminary data.</text>
</comment>